<keyword evidence="6" id="KW-0378">Hydrolase</keyword>
<keyword evidence="3" id="KW-0238">DNA-binding</keyword>
<dbReference type="GeneID" id="25419057"/>
<dbReference type="Gene3D" id="3.90.220.20">
    <property type="entry name" value="DNA methylase specificity domains"/>
    <property type="match status" value="2"/>
</dbReference>
<evidence type="ECO:0000256" key="1">
    <source>
        <dbReference type="ARBA" id="ARBA00010923"/>
    </source>
</evidence>
<accession>A0A0E3Q7G3</accession>
<feature type="region of interest" description="Disordered" evidence="4">
    <location>
        <begin position="487"/>
        <end position="510"/>
    </location>
</feature>
<evidence type="ECO:0000313" key="6">
    <source>
        <dbReference type="EMBL" id="AKB44844.1"/>
    </source>
</evidence>
<dbReference type="EC" id="3.1.21.3" evidence="6"/>
<dbReference type="AlphaFoldDB" id="A0A0E3Q7G3"/>
<dbReference type="InterPro" id="IPR000055">
    <property type="entry name" value="Restrct_endonuc_typeI_TRD"/>
</dbReference>
<feature type="compositionally biased region" description="Basic and acidic residues" evidence="4">
    <location>
        <begin position="487"/>
        <end position="496"/>
    </location>
</feature>
<evidence type="ECO:0000259" key="5">
    <source>
        <dbReference type="Pfam" id="PF01420"/>
    </source>
</evidence>
<dbReference type="HOGENOM" id="CLU_021095_10_2_2"/>
<evidence type="ECO:0000256" key="3">
    <source>
        <dbReference type="ARBA" id="ARBA00023125"/>
    </source>
</evidence>
<dbReference type="Pfam" id="PF01420">
    <property type="entry name" value="Methylase_S"/>
    <property type="match status" value="2"/>
</dbReference>
<dbReference type="SUPFAM" id="SSF116734">
    <property type="entry name" value="DNA methylase specificity domain"/>
    <property type="match status" value="2"/>
</dbReference>
<dbReference type="Proteomes" id="UP000033096">
    <property type="component" value="Chromosome"/>
</dbReference>
<feature type="compositionally biased region" description="Basic residues" evidence="4">
    <location>
        <begin position="497"/>
        <end position="507"/>
    </location>
</feature>
<sequence length="522" mass="59961">MTDTENLPALPDNWCWTTIGEICDLINGKAFKPIEWSSHGIPIVRIQNLNNEESEFNYCDFQVEDKYYFNNGQLLFAWSGTPGTSFGAHIWNRGDAVLNQHIFKVNINESYTDKKFLMHVMNWNVTEYVRKAHGTAGLAHITKNKFETSFIPFPPIAEQHRIVQRIEELFTDLDAGVQELEKAKVQTENYRRVVLKAAFEGKLTEEWRKLNPEIESANNLLAKILIERRITWEKEQLEKMKLNGKIPKSDKWKESYSEPKAVDDIDLPKLPNSWTWVNLGQLTWSVKDGPHYSPEYAEEGIPFITGGNVRPSGVDFDNVKYITKELHKELSQRCKPEVGDILYTKGGTTGIARVNTYDFEFSVWVHVAVLKLVSLVDPFYLQHTLNSPFCYAQSQRFTHGVGNQDLGLTRMVNIILSLPPIEEQREIISTIEYQISVIDQIEKIIDQSLAQAEKLRQSILKKAFEGKLVPQYPNDESASVLLERIKQEKGRAESRKKPGKERKVKAKTKMEVSGKIKQAELF</sequence>
<comment type="similarity">
    <text evidence="1">Belongs to the type-I restriction system S methylase family.</text>
</comment>
<dbReference type="PANTHER" id="PTHR43140">
    <property type="entry name" value="TYPE-1 RESTRICTION ENZYME ECOKI SPECIFICITY PROTEIN"/>
    <property type="match status" value="1"/>
</dbReference>
<feature type="domain" description="Type I restriction modification DNA specificity" evidence="5">
    <location>
        <begin position="11"/>
        <end position="176"/>
    </location>
</feature>
<gene>
    <name evidence="6" type="ORF">MSVAZ_2575</name>
</gene>
<dbReference type="REBASE" id="109320">
    <property type="entry name" value="S.Mva761ORF2574P"/>
</dbReference>
<dbReference type="PANTHER" id="PTHR43140:SF1">
    <property type="entry name" value="TYPE I RESTRICTION ENZYME ECOKI SPECIFICITY SUBUNIT"/>
    <property type="match status" value="1"/>
</dbReference>
<name>A0A0E3Q7G3_9EURY</name>
<dbReference type="GO" id="GO:0003677">
    <property type="term" value="F:DNA binding"/>
    <property type="evidence" value="ECO:0007669"/>
    <property type="project" value="UniProtKB-KW"/>
</dbReference>
<feature type="domain" description="Type I restriction modification DNA specificity" evidence="5">
    <location>
        <begin position="293"/>
        <end position="445"/>
    </location>
</feature>
<dbReference type="GO" id="GO:0009307">
    <property type="term" value="P:DNA restriction-modification system"/>
    <property type="evidence" value="ECO:0007669"/>
    <property type="project" value="UniProtKB-KW"/>
</dbReference>
<dbReference type="GO" id="GO:0009035">
    <property type="term" value="F:type I site-specific deoxyribonuclease activity"/>
    <property type="evidence" value="ECO:0007669"/>
    <property type="project" value="UniProtKB-EC"/>
</dbReference>
<evidence type="ECO:0000256" key="4">
    <source>
        <dbReference type="SAM" id="MobiDB-lite"/>
    </source>
</evidence>
<dbReference type="PATRIC" id="fig|1434123.4.peg.3150"/>
<evidence type="ECO:0000256" key="2">
    <source>
        <dbReference type="ARBA" id="ARBA00022747"/>
    </source>
</evidence>
<protein>
    <submittedName>
        <fullName evidence="6">Type I restriction-modification system, specificity subunit S</fullName>
        <ecNumber evidence="6">3.1.21.3</ecNumber>
    </submittedName>
</protein>
<dbReference type="CDD" id="cd17254">
    <property type="entry name" value="RMtype1_S_FclI-TRD1-CR1_like"/>
    <property type="match status" value="1"/>
</dbReference>
<keyword evidence="2" id="KW-0680">Restriction system</keyword>
<dbReference type="InterPro" id="IPR044946">
    <property type="entry name" value="Restrct_endonuc_typeI_TRD_sf"/>
</dbReference>
<dbReference type="RefSeq" id="WP_052727985.1">
    <property type="nucleotide sequence ID" value="NZ_CP009520.1"/>
</dbReference>
<reference evidence="6 7" key="1">
    <citation type="submission" date="2014-07" db="EMBL/GenBank/DDBJ databases">
        <title>Methanogenic archaea and the global carbon cycle.</title>
        <authorList>
            <person name="Henriksen J.R."/>
            <person name="Luke J."/>
            <person name="Reinhart S."/>
            <person name="Benedict M.N."/>
            <person name="Youngblut N.D."/>
            <person name="Metcalf M.E."/>
            <person name="Whitaker R.J."/>
            <person name="Metcalf W.W."/>
        </authorList>
    </citation>
    <scope>NUCLEOTIDE SEQUENCE [LARGE SCALE GENOMIC DNA]</scope>
    <source>
        <strain evidence="6 7">Z-761</strain>
    </source>
</reference>
<dbReference type="CDD" id="cd17246">
    <property type="entry name" value="RMtype1_S_SonII-TRD2-CR2_like"/>
    <property type="match status" value="1"/>
</dbReference>
<evidence type="ECO:0000313" key="7">
    <source>
        <dbReference type="Proteomes" id="UP000033096"/>
    </source>
</evidence>
<organism evidence="6 7">
    <name type="scientific">Methanosarcina vacuolata Z-761</name>
    <dbReference type="NCBI Taxonomy" id="1434123"/>
    <lineage>
        <taxon>Archaea</taxon>
        <taxon>Methanobacteriati</taxon>
        <taxon>Methanobacteriota</taxon>
        <taxon>Stenosarchaea group</taxon>
        <taxon>Methanomicrobia</taxon>
        <taxon>Methanosarcinales</taxon>
        <taxon>Methanosarcinaceae</taxon>
        <taxon>Methanosarcina</taxon>
    </lineage>
</organism>
<dbReference type="STRING" id="1434123.MSVAZ_2575"/>
<keyword evidence="7" id="KW-1185">Reference proteome</keyword>
<dbReference type="KEGG" id="mvc:MSVAZ_2575"/>
<dbReference type="EMBL" id="CP009520">
    <property type="protein sequence ID" value="AKB44844.1"/>
    <property type="molecule type" value="Genomic_DNA"/>
</dbReference>
<proteinExistence type="inferred from homology"/>
<dbReference type="InterPro" id="IPR051212">
    <property type="entry name" value="Type-I_RE_S_subunit"/>
</dbReference>